<dbReference type="CDD" id="cd00063">
    <property type="entry name" value="FN3"/>
    <property type="match status" value="1"/>
</dbReference>
<keyword evidence="2 4" id="KW-0378">Hydrolase</keyword>
<dbReference type="SMART" id="SM00060">
    <property type="entry name" value="FN3"/>
    <property type="match status" value="2"/>
</dbReference>
<dbReference type="SUPFAM" id="SSF49373">
    <property type="entry name" value="Invasin/intimin cell-adhesion fragments"/>
    <property type="match status" value="2"/>
</dbReference>
<feature type="domain" description="SLH" evidence="8">
    <location>
        <begin position="1978"/>
        <end position="2033"/>
    </location>
</feature>
<dbReference type="InterPro" id="IPR013783">
    <property type="entry name" value="Ig-like_fold"/>
</dbReference>
<dbReference type="PANTHER" id="PTHR31339">
    <property type="entry name" value="PECTIN LYASE-RELATED"/>
    <property type="match status" value="1"/>
</dbReference>
<dbReference type="InterPro" id="IPR008964">
    <property type="entry name" value="Invasin/intimin_cell_adhesion"/>
</dbReference>
<keyword evidence="6" id="KW-0732">Signal</keyword>
<proteinExistence type="inferred from homology"/>
<dbReference type="Pfam" id="PF02368">
    <property type="entry name" value="Big_2"/>
    <property type="match status" value="1"/>
</dbReference>
<dbReference type="GO" id="GO:0005975">
    <property type="term" value="P:carbohydrate metabolic process"/>
    <property type="evidence" value="ECO:0007669"/>
    <property type="project" value="InterPro"/>
</dbReference>
<dbReference type="PANTHER" id="PTHR31339:SF9">
    <property type="entry name" value="PLASMIN AND FIBRONECTIN-BINDING PROTEIN A"/>
    <property type="match status" value="1"/>
</dbReference>
<keyword evidence="3 4" id="KW-0326">Glycosidase</keyword>
<comment type="caution">
    <text evidence="9">The sequence shown here is derived from an EMBL/GenBank/DDBJ whole genome shotgun (WGS) entry which is preliminary data.</text>
</comment>
<feature type="compositionally biased region" description="Polar residues" evidence="5">
    <location>
        <begin position="1634"/>
        <end position="1644"/>
    </location>
</feature>
<dbReference type="Pfam" id="PF00295">
    <property type="entry name" value="Glyco_hydro_28"/>
    <property type="match status" value="1"/>
</dbReference>
<feature type="signal peptide" evidence="6">
    <location>
        <begin position="1"/>
        <end position="26"/>
    </location>
</feature>
<accession>A0A972K502</accession>
<name>A0A972K502_9BACL</name>
<dbReference type="InterPro" id="IPR000743">
    <property type="entry name" value="Glyco_hydro_28"/>
</dbReference>
<evidence type="ECO:0000256" key="4">
    <source>
        <dbReference type="RuleBase" id="RU361169"/>
    </source>
</evidence>
<dbReference type="PROSITE" id="PS50853">
    <property type="entry name" value="FN3"/>
    <property type="match status" value="1"/>
</dbReference>
<comment type="similarity">
    <text evidence="1 4">Belongs to the glycosyl hydrolase 28 family.</text>
</comment>
<sequence>MRKKRISSILLIVAMLVGMMPEYDLGSTVVQAAGADKIYLNENFNNSTHFPTGQAPNYADWSSAGNGVADTNFWSTTTTGGSVTVEDVPDSSNRSVKINRTSTSSTTKAESSLDFTSQPLKGLVIVEASIMSSGAMTGTQVAPYITNGAGSSIVKIQLNGGKIKANSGSTQQDVQAFTQGTWYDLKMVINTSSDIYDLYINGISKLTGQGLAAASGGSVGKVTFKMDTGNNTGAIYYDNVKVYTTTPTAVVTGLAFDSATYNVYQGDVFNAVVQAVYSDNSKQVLTSGNVFSSLNPTIASVDPSTGGVTARNQGTTQISVSNSVYGTPASATVIVNPLPALTAPTGLSAGTVAGTLLQLNWSASSNAAKYYIYRAAAGSGLYSKVGESTTTSFTDNTVAASTAYDYIVSSVFTTMGGQVIESSHSPKVSAETPAASGFIVNDDFNSAATGSVPDGWTNINSGSGAVAVAEVPSAADKSLSLYVKNKNDAAEANNTFSGLTGKVAIEAKIMTNGTQFSVSPYIYNNKDKAVMKFGLRNGYFVAIGASRQINTQPFVPNQWYNIKIIVNTNANTYDLWIDGVQQTVDRSDLVTPFDGTTNITRVMFKADNSDASTSYVDNVKVYTLPPAQITGINFDQPAYTLYEGDTFNARVNTVDTDGAAQNVTSSSTYTSSMPSVAAIDGTGKITAIRAGTAQLNALYTVGQSVYQVQATVTVNSISALTVPQGLSVGAEWSTSITLNWTPAANVTKYSIYRAKAGDSRYSYVGQSQPGIAAYIDNSISPNTAYDYKVSSAYITPGGQVIESVQSSKVTATSAAPPVNFPKAATGFTVKDDFNRDKKGDTPNGWVADTSGGTVSVQEVPFPVDKSVMITKSTGTNAAAAARTFSSLNGTVTIEAKVKAMETAGTKYIPYIYDGNGNTIAAIAFKDGNIVYNKNGSLTNTGVSFNADKWYIVRAVIDTGASKYDLYIDGMKKVGGISLLAPASDVGKISFGIDAGNTGTLYFDNVKVYSQAAFIGGPPAPVFDVKNYGAIGDGLTKDTAAIQAAIEEAAGTGGSVYLHDGIFLSGMIQLKSNMTLYIDHTATLKGSSSTADYPDTNPLTYNTQLGPAANCNKALIYADHVENVTIDGGGTIDGSGDSFTVGSEPTRPMAIYTVLSSNVTMQNLYIKKSGMWTVVNAETDYLIIRNIYLDVKLSSNRDGFDIVDSHHVLIEEVTVNTGDDAICIKSGKRRGVEDVLVRNSNVTASGTNGLKFGTASYGAFKNVRFEDNMVKGVKYCAMCVESVDGADVSNITFQRIDVQDAGNPFFVILAKRSDRTTKDDKAKKGTMDTVRFQDIIGKNMNTSWASPISGANMSDGTNYRLKNIYFDNVNMTYKGGITKVPGNPPEYALGQYPESNIWGDLPAYGYYVRHADGVLFTNSTTNVSPSDAREPIMMVDAFNSTGIVLGTTGYSLHVGESRNIKVTQSYENGDTLDVTGSSTFASSDTSVATVDASGKITAVRAGSSVITVTNRVYEAVANVTVLNDLVLSSDAALSSLIVTPGILTPLFDKETTNYTANVGYAISAVTIAPTANSAHAAIAVNGVSTESGGNYSANLNFGANTISVVVTAQDGTTKTYILTITRRADNSSNRSSNNEPSTQTVTIDPTAPKVTNVSSSINVDAVLDKSTGTAKAEISAADLKNALEKAAADHNGVKTVKVQVPKVDGTKVYEPVLPASYVTNGDKTQKIAITTPFATIELPGNLLKPSEVSASSTIAFPIEFVVKETIGDRPILDLQMKVDGQIVKYDNPEAAVTISIPFKPSDQEMKDPEHIIVLYLDGDGNAVKVPNGKYDTATGKVTFKTTHFGKYAPSFDYKTFDDISSYGWAKKQIEVLASKGVISGTSDITFSPAESITRADFLVLLVRTLGISADIDGNFSDVSKSDYFYQELGIARKVGISDGIGENWFNPQDKISRQDMIVLCANALQLTLGSGEHGSTSDLEPFKDKSDVASYAKESVASMVKGGIVTGDGSHLNPRGNTTRAEAAVIMYRMFNKQ</sequence>
<dbReference type="SUPFAM" id="SSF51126">
    <property type="entry name" value="Pectin lyase-like"/>
    <property type="match status" value="1"/>
</dbReference>
<evidence type="ECO:0000256" key="3">
    <source>
        <dbReference type="ARBA" id="ARBA00023295"/>
    </source>
</evidence>
<dbReference type="InterPro" id="IPR054490">
    <property type="entry name" value="BT_1020-like_b-sandwich_1"/>
</dbReference>
<dbReference type="SMART" id="SM00635">
    <property type="entry name" value="BID_2"/>
    <property type="match status" value="3"/>
</dbReference>
<dbReference type="InterPro" id="IPR036116">
    <property type="entry name" value="FN3_sf"/>
</dbReference>
<dbReference type="InterPro" id="IPR003343">
    <property type="entry name" value="Big_2"/>
</dbReference>
<evidence type="ECO:0000256" key="1">
    <source>
        <dbReference type="ARBA" id="ARBA00008834"/>
    </source>
</evidence>
<dbReference type="Pfam" id="PF12733">
    <property type="entry name" value="Cadherin-like"/>
    <property type="match status" value="1"/>
</dbReference>
<dbReference type="InterPro" id="IPR001119">
    <property type="entry name" value="SLH_dom"/>
</dbReference>
<dbReference type="Gene3D" id="2.60.40.10">
    <property type="entry name" value="Immunoglobulins"/>
    <property type="match status" value="2"/>
</dbReference>
<protein>
    <submittedName>
        <fullName evidence="9">Uncharacterized protein</fullName>
    </submittedName>
</protein>
<evidence type="ECO:0000313" key="10">
    <source>
        <dbReference type="Proteomes" id="UP000641588"/>
    </source>
</evidence>
<dbReference type="Gene3D" id="2.60.40.1080">
    <property type="match status" value="3"/>
</dbReference>
<dbReference type="SUPFAM" id="SSF49265">
    <property type="entry name" value="Fibronectin type III"/>
    <property type="match status" value="2"/>
</dbReference>
<dbReference type="SUPFAM" id="SSF49899">
    <property type="entry name" value="Concanavalin A-like lectins/glucanases"/>
    <property type="match status" value="2"/>
</dbReference>
<dbReference type="PROSITE" id="PS51272">
    <property type="entry name" value="SLH"/>
    <property type="match status" value="2"/>
</dbReference>
<feature type="chain" id="PRO_5039214299" evidence="6">
    <location>
        <begin position="27"/>
        <end position="2033"/>
    </location>
</feature>
<reference evidence="9" key="1">
    <citation type="submission" date="2019-10" db="EMBL/GenBank/DDBJ databases">
        <title>Description of Paenibacillus glebae sp. nov.</title>
        <authorList>
            <person name="Carlier A."/>
            <person name="Qi S."/>
        </authorList>
    </citation>
    <scope>NUCLEOTIDE SEQUENCE</scope>
    <source>
        <strain evidence="9">LMG 31456</strain>
    </source>
</reference>
<dbReference type="InterPro" id="IPR003961">
    <property type="entry name" value="FN3_dom"/>
</dbReference>
<feature type="domain" description="SLH" evidence="8">
    <location>
        <begin position="1851"/>
        <end position="1914"/>
    </location>
</feature>
<evidence type="ECO:0000256" key="2">
    <source>
        <dbReference type="ARBA" id="ARBA00022801"/>
    </source>
</evidence>
<dbReference type="RefSeq" id="WP_171655752.1">
    <property type="nucleotide sequence ID" value="NZ_WHOD01000118.1"/>
</dbReference>
<dbReference type="Proteomes" id="UP000641588">
    <property type="component" value="Unassembled WGS sequence"/>
</dbReference>
<evidence type="ECO:0000259" key="7">
    <source>
        <dbReference type="PROSITE" id="PS50853"/>
    </source>
</evidence>
<keyword evidence="10" id="KW-1185">Reference proteome</keyword>
<evidence type="ECO:0000256" key="5">
    <source>
        <dbReference type="SAM" id="MobiDB-lite"/>
    </source>
</evidence>
<dbReference type="InterPro" id="IPR025883">
    <property type="entry name" value="Cadherin-like_domain"/>
</dbReference>
<dbReference type="InterPro" id="IPR013320">
    <property type="entry name" value="ConA-like_dom_sf"/>
</dbReference>
<organism evidence="9 10">
    <name type="scientific">Paenibacillus foliorum</name>
    <dbReference type="NCBI Taxonomy" id="2654974"/>
    <lineage>
        <taxon>Bacteria</taxon>
        <taxon>Bacillati</taxon>
        <taxon>Bacillota</taxon>
        <taxon>Bacilli</taxon>
        <taxon>Bacillales</taxon>
        <taxon>Paenibacillaceae</taxon>
        <taxon>Paenibacillus</taxon>
    </lineage>
</organism>
<evidence type="ECO:0000313" key="9">
    <source>
        <dbReference type="EMBL" id="NOU97493.1"/>
    </source>
</evidence>
<dbReference type="Gene3D" id="2.60.120.200">
    <property type="match status" value="2"/>
</dbReference>
<evidence type="ECO:0000259" key="8">
    <source>
        <dbReference type="PROSITE" id="PS51272"/>
    </source>
</evidence>
<evidence type="ECO:0000256" key="6">
    <source>
        <dbReference type="SAM" id="SignalP"/>
    </source>
</evidence>
<feature type="region of interest" description="Disordered" evidence="5">
    <location>
        <begin position="1624"/>
        <end position="1644"/>
    </location>
</feature>
<dbReference type="InterPro" id="IPR011050">
    <property type="entry name" value="Pectin_lyase_fold/virulence"/>
</dbReference>
<feature type="compositionally biased region" description="Polar residues" evidence="5">
    <location>
        <begin position="90"/>
        <end position="100"/>
    </location>
</feature>
<dbReference type="InterPro" id="IPR051801">
    <property type="entry name" value="GH28_Enzymes"/>
</dbReference>
<feature type="domain" description="Fibronectin type-III" evidence="7">
    <location>
        <begin position="722"/>
        <end position="817"/>
    </location>
</feature>
<dbReference type="EMBL" id="WHOD01000118">
    <property type="protein sequence ID" value="NOU97493.1"/>
    <property type="molecule type" value="Genomic_DNA"/>
</dbReference>
<dbReference type="InterPro" id="IPR012334">
    <property type="entry name" value="Pectin_lyas_fold"/>
</dbReference>
<feature type="region of interest" description="Disordered" evidence="5">
    <location>
        <begin position="84"/>
        <end position="110"/>
    </location>
</feature>
<dbReference type="Gene3D" id="2.160.20.10">
    <property type="entry name" value="Single-stranded right-handed beta-helix, Pectin lyase-like"/>
    <property type="match status" value="1"/>
</dbReference>
<gene>
    <name evidence="9" type="ORF">GC093_30345</name>
</gene>
<dbReference type="Pfam" id="PF00395">
    <property type="entry name" value="SLH"/>
    <property type="match status" value="3"/>
</dbReference>
<dbReference type="GO" id="GO:0004650">
    <property type="term" value="F:polygalacturonase activity"/>
    <property type="evidence" value="ECO:0007669"/>
    <property type="project" value="InterPro"/>
</dbReference>
<dbReference type="Pfam" id="PF22585">
    <property type="entry name" value="Sialidase-like_CBM"/>
    <property type="match status" value="1"/>
</dbReference>